<keyword evidence="4" id="KW-0648">Protein biosynthesis</keyword>
<dbReference type="GO" id="GO:0005634">
    <property type="term" value="C:nucleus"/>
    <property type="evidence" value="ECO:0007669"/>
    <property type="project" value="UniProtKB-SubCell"/>
</dbReference>
<name>A0A7R9G2Q5_TIMSH</name>
<evidence type="ECO:0000256" key="4">
    <source>
        <dbReference type="ARBA" id="ARBA00022917"/>
    </source>
</evidence>
<keyword evidence="5" id="KW-0539">Nucleus</keyword>
<evidence type="ECO:0000259" key="6">
    <source>
        <dbReference type="Pfam" id="PF18569"/>
    </source>
</evidence>
<organism evidence="7">
    <name type="scientific">Timema shepardi</name>
    <name type="common">Walking stick</name>
    <dbReference type="NCBI Taxonomy" id="629360"/>
    <lineage>
        <taxon>Eukaryota</taxon>
        <taxon>Metazoa</taxon>
        <taxon>Ecdysozoa</taxon>
        <taxon>Arthropoda</taxon>
        <taxon>Hexapoda</taxon>
        <taxon>Insecta</taxon>
        <taxon>Pterygota</taxon>
        <taxon>Neoptera</taxon>
        <taxon>Polyneoptera</taxon>
        <taxon>Phasmatodea</taxon>
        <taxon>Timematodea</taxon>
        <taxon>Timematoidea</taxon>
        <taxon>Timematidae</taxon>
        <taxon>Timema</taxon>
    </lineage>
</organism>
<dbReference type="InterPro" id="IPR041503">
    <property type="entry name" value="AIMP2_thioredoxin"/>
</dbReference>
<feature type="domain" description="AIMP2 thioredoxin-like" evidence="6">
    <location>
        <begin position="60"/>
        <end position="148"/>
    </location>
</feature>
<dbReference type="AlphaFoldDB" id="A0A7R9G2Q5"/>
<sequence>MPLPEVMALETRQEAILDQLAQLKEQITGLREGLKQSIPSTPQRSRKLTITNIPAQNGLIHDIVINASPKHPPYSILALYHLWGETLKLNISCHIHSTVRDVPEHLLSFRPTNSAASKNSPLLNITIVWKEVGPDTELIVSPLKHVAVRGEVNILRYLTRLGPPQFNYELSDAPADATQVDATLDACYLLSRCGAGKEQRALIGALAARLGKERFLSGGNQPSVADIAVWSALKQAGDAKLGGDLARWFDQCSRTFKMVCLTVLPLRLSTLAPTTLYCLGRSTLHVLRAVSDGFPTLLRDHKNSLSHTPMRTPISSRWTRPGSSEGYLTRWFLAQRSVREWLPNPGCATFSK</sequence>
<dbReference type="GO" id="GO:0017101">
    <property type="term" value="C:aminoacyl-tRNA synthetase multienzyme complex"/>
    <property type="evidence" value="ECO:0007669"/>
    <property type="project" value="InterPro"/>
</dbReference>
<gene>
    <name evidence="7" type="ORF">TSIB3V08_LOCUS7638</name>
</gene>
<dbReference type="Gene3D" id="1.20.1050.130">
    <property type="match status" value="1"/>
</dbReference>
<comment type="subcellular location">
    <subcellularLocation>
        <location evidence="2">Cytoplasm</location>
        <location evidence="2">Cytosol</location>
    </subcellularLocation>
    <subcellularLocation>
        <location evidence="1">Nucleus</location>
    </subcellularLocation>
</comment>
<evidence type="ECO:0000313" key="7">
    <source>
        <dbReference type="EMBL" id="CAD7263563.1"/>
    </source>
</evidence>
<evidence type="ECO:0000256" key="2">
    <source>
        <dbReference type="ARBA" id="ARBA00004514"/>
    </source>
</evidence>
<evidence type="ECO:0000256" key="5">
    <source>
        <dbReference type="ARBA" id="ARBA00023242"/>
    </source>
</evidence>
<dbReference type="SUPFAM" id="SSF47616">
    <property type="entry name" value="GST C-terminal domain-like"/>
    <property type="match status" value="1"/>
</dbReference>
<dbReference type="InterPro" id="IPR042360">
    <property type="entry name" value="AIMP2"/>
</dbReference>
<evidence type="ECO:0000256" key="1">
    <source>
        <dbReference type="ARBA" id="ARBA00004123"/>
    </source>
</evidence>
<evidence type="ECO:0000256" key="3">
    <source>
        <dbReference type="ARBA" id="ARBA00022490"/>
    </source>
</evidence>
<accession>A0A7R9G2Q5</accession>
<protein>
    <recommendedName>
        <fullName evidence="6">AIMP2 thioredoxin-like domain-containing protein</fullName>
    </recommendedName>
</protein>
<dbReference type="PANTHER" id="PTHR13438:SF2">
    <property type="entry name" value="AMINOACYL TRNA SYNTHASE COMPLEX-INTERACTING MULTIFUNCTIONAL PROTEIN 2"/>
    <property type="match status" value="1"/>
</dbReference>
<dbReference type="EMBL" id="OC003666">
    <property type="protein sequence ID" value="CAD7263563.1"/>
    <property type="molecule type" value="Genomic_DNA"/>
</dbReference>
<dbReference type="Pfam" id="PF13410">
    <property type="entry name" value="GST_C_2"/>
    <property type="match status" value="1"/>
</dbReference>
<dbReference type="PANTHER" id="PTHR13438">
    <property type="entry name" value="AMINOACYL TRNA SYNTHASE COMPLEX-INTERACTING MULTIFUNCTIONAL PROTEIN"/>
    <property type="match status" value="1"/>
</dbReference>
<dbReference type="InterPro" id="IPR036282">
    <property type="entry name" value="Glutathione-S-Trfase_C_sf"/>
</dbReference>
<dbReference type="GO" id="GO:0005829">
    <property type="term" value="C:cytosol"/>
    <property type="evidence" value="ECO:0007669"/>
    <property type="project" value="UniProtKB-SubCell"/>
</dbReference>
<reference evidence="7" key="1">
    <citation type="submission" date="2020-11" db="EMBL/GenBank/DDBJ databases">
        <authorList>
            <person name="Tran Van P."/>
        </authorList>
    </citation>
    <scope>NUCLEOTIDE SEQUENCE</scope>
</reference>
<proteinExistence type="predicted"/>
<keyword evidence="3" id="KW-0963">Cytoplasm</keyword>
<dbReference type="GO" id="GO:0006412">
    <property type="term" value="P:translation"/>
    <property type="evidence" value="ECO:0007669"/>
    <property type="project" value="UniProtKB-KW"/>
</dbReference>
<dbReference type="Pfam" id="PF18569">
    <property type="entry name" value="Thioredoxin_16"/>
    <property type="match status" value="1"/>
</dbReference>